<proteinExistence type="predicted"/>
<evidence type="ECO:0000313" key="2">
    <source>
        <dbReference type="Proteomes" id="UP001283361"/>
    </source>
</evidence>
<organism evidence="1 2">
    <name type="scientific">Elysia crispata</name>
    <name type="common">lettuce slug</name>
    <dbReference type="NCBI Taxonomy" id="231223"/>
    <lineage>
        <taxon>Eukaryota</taxon>
        <taxon>Metazoa</taxon>
        <taxon>Spiralia</taxon>
        <taxon>Lophotrochozoa</taxon>
        <taxon>Mollusca</taxon>
        <taxon>Gastropoda</taxon>
        <taxon>Heterobranchia</taxon>
        <taxon>Euthyneura</taxon>
        <taxon>Panpulmonata</taxon>
        <taxon>Sacoglossa</taxon>
        <taxon>Placobranchoidea</taxon>
        <taxon>Plakobranchidae</taxon>
        <taxon>Elysia</taxon>
    </lineage>
</organism>
<dbReference type="Proteomes" id="UP001283361">
    <property type="component" value="Unassembled WGS sequence"/>
</dbReference>
<gene>
    <name evidence="1" type="ORF">RRG08_056416</name>
</gene>
<reference evidence="1" key="1">
    <citation type="journal article" date="2023" name="G3 (Bethesda)">
        <title>A reference genome for the long-term kleptoplast-retaining sea slug Elysia crispata morphotype clarki.</title>
        <authorList>
            <person name="Eastman K.E."/>
            <person name="Pendleton A.L."/>
            <person name="Shaikh M.A."/>
            <person name="Suttiyut T."/>
            <person name="Ogas R."/>
            <person name="Tomko P."/>
            <person name="Gavelis G."/>
            <person name="Widhalm J.R."/>
            <person name="Wisecaver J.H."/>
        </authorList>
    </citation>
    <scope>NUCLEOTIDE SEQUENCE</scope>
    <source>
        <strain evidence="1">ECLA1</strain>
    </source>
</reference>
<dbReference type="AlphaFoldDB" id="A0AAE0Z6V2"/>
<name>A0AAE0Z6V2_9GAST</name>
<comment type="caution">
    <text evidence="1">The sequence shown here is derived from an EMBL/GenBank/DDBJ whole genome shotgun (WGS) entry which is preliminary data.</text>
</comment>
<dbReference type="PANTHER" id="PTHR19446">
    <property type="entry name" value="REVERSE TRANSCRIPTASES"/>
    <property type="match status" value="1"/>
</dbReference>
<evidence type="ECO:0000313" key="1">
    <source>
        <dbReference type="EMBL" id="KAK3763136.1"/>
    </source>
</evidence>
<keyword evidence="2" id="KW-1185">Reference proteome</keyword>
<dbReference type="EMBL" id="JAWDGP010004597">
    <property type="protein sequence ID" value="KAK3763136.1"/>
    <property type="molecule type" value="Genomic_DNA"/>
</dbReference>
<protein>
    <recommendedName>
        <fullName evidence="3">Reverse transcriptase domain-containing protein</fullName>
    </recommendedName>
</protein>
<evidence type="ECO:0008006" key="3">
    <source>
        <dbReference type="Google" id="ProtNLM"/>
    </source>
</evidence>
<sequence length="326" mass="36251">MDRVEWRHLKVIDRTGSLLQTVLSAVHALGIPPSWKRSKTNMIYKKGETNDPSNFRPISLLSTIYKLYSGILASRLTRIATSHGWLSAEQKGFLLGIRGIQEHTFLLQTAIDQANKNHLATWRVKKDLLRGIDDQARSLLRNIARVPAATSRALFHASRRVGGLTITPLLEDADIWTVARASQLLGSDDEVVSNTAWSQLRDIITSGMGHLLQPNDDIPVDAFLSGDENAGLYSFRHHSTRANLWTRARHAASRLHCKIDASSDIPSITVSSVPAKAVKSLRLVSRERWTANLLAAPVQGRVDKSSKDITHFMSARSSLSFNAWCH</sequence>
<accession>A0AAE0Z6V2</accession>